<sequence>MLRKLMAVMVWAAGVGAAGAVSTELPEDAVLWSEARGAQVHKVAADLGERVYRAAIAGRAAQALELLQAEADPLVRESAVADLLTRLQHGAPPPAIDLLVDWAASQPVQVFRQHEETRAKAYLPMFDIAQRARDLDRLWAEAAIRDDWVARWRTDPNAALAEAATLDEARVGLAGEALLRLSPKAFAGVRETLADTPGEALPAPIWLFAAQRHPDPEYLEHALDHGGAASRQRAIQLAAELPADAAERVLAAREADPALGSAATLVLVPRLLEAGRIEALRDRLADPARRDSTAAALARLADDPEHLDTLDALHAGLSKSAERGGWRRVLILIDDGAKRARWALPAEVQP</sequence>
<evidence type="ECO:0000313" key="3">
    <source>
        <dbReference type="Proteomes" id="UP001431449"/>
    </source>
</evidence>
<organism evidence="2 3">
    <name type="scientific">Pseudomarimonas salicorniae</name>
    <dbReference type="NCBI Taxonomy" id="2933270"/>
    <lineage>
        <taxon>Bacteria</taxon>
        <taxon>Pseudomonadati</taxon>
        <taxon>Pseudomonadota</taxon>
        <taxon>Gammaproteobacteria</taxon>
        <taxon>Lysobacterales</taxon>
        <taxon>Lysobacteraceae</taxon>
        <taxon>Pseudomarimonas</taxon>
    </lineage>
</organism>
<accession>A0ABT0GJS4</accession>
<comment type="caution">
    <text evidence="2">The sequence shown here is derived from an EMBL/GenBank/DDBJ whole genome shotgun (WGS) entry which is preliminary data.</text>
</comment>
<reference evidence="2" key="1">
    <citation type="submission" date="2022-04" db="EMBL/GenBank/DDBJ databases">
        <title>Lysobacter sp. CAU 1642 isolated from sea sand.</title>
        <authorList>
            <person name="Kim W."/>
        </authorList>
    </citation>
    <scope>NUCLEOTIDE SEQUENCE</scope>
    <source>
        <strain evidence="2">CAU 1642</strain>
    </source>
</reference>
<protein>
    <recommendedName>
        <fullName evidence="4">HEAT repeat-containing protein</fullName>
    </recommendedName>
</protein>
<keyword evidence="3" id="KW-1185">Reference proteome</keyword>
<evidence type="ECO:0000313" key="2">
    <source>
        <dbReference type="EMBL" id="MCK7594790.1"/>
    </source>
</evidence>
<keyword evidence="1" id="KW-0732">Signal</keyword>
<dbReference type="Proteomes" id="UP001431449">
    <property type="component" value="Unassembled WGS sequence"/>
</dbReference>
<proteinExistence type="predicted"/>
<evidence type="ECO:0000256" key="1">
    <source>
        <dbReference type="SAM" id="SignalP"/>
    </source>
</evidence>
<gene>
    <name evidence="2" type="ORF">M0G41_14045</name>
</gene>
<dbReference type="RefSeq" id="WP_248210423.1">
    <property type="nucleotide sequence ID" value="NZ_JALNMH010000011.1"/>
</dbReference>
<feature type="signal peptide" evidence="1">
    <location>
        <begin position="1"/>
        <end position="20"/>
    </location>
</feature>
<dbReference type="EMBL" id="JALNMH010000011">
    <property type="protein sequence ID" value="MCK7594790.1"/>
    <property type="molecule type" value="Genomic_DNA"/>
</dbReference>
<feature type="chain" id="PRO_5045798330" description="HEAT repeat-containing protein" evidence="1">
    <location>
        <begin position="21"/>
        <end position="350"/>
    </location>
</feature>
<name>A0ABT0GJS4_9GAMM</name>
<evidence type="ECO:0008006" key="4">
    <source>
        <dbReference type="Google" id="ProtNLM"/>
    </source>
</evidence>